<proteinExistence type="predicted"/>
<protein>
    <submittedName>
        <fullName evidence="2">Uncharacterized protein</fullName>
    </submittedName>
</protein>
<evidence type="ECO:0000313" key="3">
    <source>
        <dbReference type="Proteomes" id="UP000238261"/>
    </source>
</evidence>
<keyword evidence="1" id="KW-1133">Transmembrane helix</keyword>
<comment type="caution">
    <text evidence="2">The sequence shown here is derived from an EMBL/GenBank/DDBJ whole genome shotgun (WGS) entry which is preliminary data.</text>
</comment>
<keyword evidence="1" id="KW-0472">Membrane</keyword>
<gene>
    <name evidence="2" type="ORF">XhyaCFBP1156_03220</name>
</gene>
<dbReference type="AlphaFoldDB" id="A0A2S7F1V7"/>
<name>A0A2S7F1V7_9XANT</name>
<organism evidence="2 3">
    <name type="scientific">Xanthomonas hyacinthi</name>
    <dbReference type="NCBI Taxonomy" id="56455"/>
    <lineage>
        <taxon>Bacteria</taxon>
        <taxon>Pseudomonadati</taxon>
        <taxon>Pseudomonadota</taxon>
        <taxon>Gammaproteobacteria</taxon>
        <taxon>Lysobacterales</taxon>
        <taxon>Lysobacteraceae</taxon>
        <taxon>Xanthomonas</taxon>
    </lineage>
</organism>
<reference evidence="3" key="1">
    <citation type="submission" date="2016-08" db="EMBL/GenBank/DDBJ databases">
        <authorList>
            <person name="Merda D."/>
            <person name="Briand M."/>
            <person name="Taghouti G."/>
            <person name="Carrere S."/>
            <person name="Gouzy J."/>
            <person name="Portier P."/>
            <person name="Jacques M.-A."/>
            <person name="Fischer-Le Saux M."/>
        </authorList>
    </citation>
    <scope>NUCLEOTIDE SEQUENCE [LARGE SCALE GENOMIC DNA]</scope>
    <source>
        <strain evidence="3">CFBP1156</strain>
    </source>
</reference>
<evidence type="ECO:0000313" key="2">
    <source>
        <dbReference type="EMBL" id="PPU99294.1"/>
    </source>
</evidence>
<keyword evidence="1" id="KW-0812">Transmembrane</keyword>
<dbReference type="Proteomes" id="UP000238261">
    <property type="component" value="Unassembled WGS sequence"/>
</dbReference>
<feature type="transmembrane region" description="Helical" evidence="1">
    <location>
        <begin position="72"/>
        <end position="91"/>
    </location>
</feature>
<dbReference type="EMBL" id="MDEG01000002">
    <property type="protein sequence ID" value="PPU99294.1"/>
    <property type="molecule type" value="Genomic_DNA"/>
</dbReference>
<evidence type="ECO:0000256" key="1">
    <source>
        <dbReference type="SAM" id="Phobius"/>
    </source>
</evidence>
<sequence>MQDQLADCFFYAAIGFLLVKVASTYFTVNVDDSTRLLETSGKRIGYLLGKVSPSLCLACLMCRAILQHENLVAVGYACLLLVLVPVTIAVMRARRRGTWFGIVHMLRRK</sequence>
<keyword evidence="3" id="KW-1185">Reference proteome</keyword>
<accession>A0A2S7F1V7</accession>